<dbReference type="RefSeq" id="WP_009805623.1">
    <property type="nucleotide sequence ID" value="NZ_CH724131.1"/>
</dbReference>
<protein>
    <submittedName>
        <fullName evidence="1">Uncharacterized protein</fullName>
    </submittedName>
</protein>
<keyword evidence="2" id="KW-1185">Reference proteome</keyword>
<evidence type="ECO:0000313" key="1">
    <source>
        <dbReference type="EMBL" id="EAQ05006.1"/>
    </source>
</evidence>
<dbReference type="STRING" id="252305.OB2597_06970"/>
<dbReference type="AlphaFoldDB" id="A3TTM9"/>
<dbReference type="eggNOG" id="ENOG5031BBP">
    <property type="taxonomic scope" value="Bacteria"/>
</dbReference>
<organism evidence="1 2">
    <name type="scientific">Pseudooceanicola batsensis (strain ATCC BAA-863 / DSM 15984 / KCTC 12145 / HTCC2597)</name>
    <name type="common">Oceanicola batsensis</name>
    <dbReference type="NCBI Taxonomy" id="252305"/>
    <lineage>
        <taxon>Bacteria</taxon>
        <taxon>Pseudomonadati</taxon>
        <taxon>Pseudomonadota</taxon>
        <taxon>Alphaproteobacteria</taxon>
        <taxon>Rhodobacterales</taxon>
        <taxon>Paracoccaceae</taxon>
        <taxon>Pseudooceanicola</taxon>
    </lineage>
</organism>
<sequence>MCLTPEALAMFLNLLSPDIIDVEPNRITVRAEVRDAVWLATGDKWCTDADRTNAAHHLDRAMP</sequence>
<comment type="caution">
    <text evidence="1">The sequence shown here is derived from an EMBL/GenBank/DDBJ whole genome shotgun (WGS) entry which is preliminary data.</text>
</comment>
<accession>A3TTM9</accession>
<proteinExistence type="predicted"/>
<reference evidence="1 2" key="1">
    <citation type="journal article" date="2010" name="J. Bacteriol.">
        <title>Genome sequences of Oceanicola granulosus HTCC2516(T) and Oceanicola batsensis HTCC2597(TDelta).</title>
        <authorList>
            <person name="Thrash J.C."/>
            <person name="Cho J.C."/>
            <person name="Vergin K.L."/>
            <person name="Giovannoni S.J."/>
        </authorList>
    </citation>
    <scope>NUCLEOTIDE SEQUENCE [LARGE SCALE GENOMIC DNA]</scope>
    <source>
        <strain evidence="2">ATCC BAA-863 / DSM 15984 / KCTC 12145 / HTCC2597</strain>
    </source>
</reference>
<name>A3TTM9_PSEBH</name>
<dbReference type="HOGENOM" id="CLU_2823331_0_0_5"/>
<gene>
    <name evidence="1" type="ORF">OB2597_06970</name>
</gene>
<dbReference type="Proteomes" id="UP000004318">
    <property type="component" value="Unassembled WGS sequence"/>
</dbReference>
<dbReference type="EMBL" id="AAMO01000001">
    <property type="protein sequence ID" value="EAQ05006.1"/>
    <property type="molecule type" value="Genomic_DNA"/>
</dbReference>
<evidence type="ECO:0000313" key="2">
    <source>
        <dbReference type="Proteomes" id="UP000004318"/>
    </source>
</evidence>
<dbReference type="OrthoDB" id="7874733at2"/>